<keyword evidence="2" id="KW-1185">Reference proteome</keyword>
<evidence type="ECO:0000313" key="1">
    <source>
        <dbReference type="EMBL" id="KJU82727.1"/>
    </source>
</evidence>
<comment type="caution">
    <text evidence="1">The sequence shown here is derived from an EMBL/GenBank/DDBJ whole genome shotgun (WGS) entry which is preliminary data.</text>
</comment>
<name>A0A0F3GLK0_9BACT</name>
<dbReference type="Pfam" id="PF18506">
    <property type="entry name" value="RelB-like"/>
    <property type="match status" value="1"/>
</dbReference>
<evidence type="ECO:0000313" key="2">
    <source>
        <dbReference type="Proteomes" id="UP000033423"/>
    </source>
</evidence>
<proteinExistence type="predicted"/>
<reference evidence="1 2" key="1">
    <citation type="submission" date="2015-02" db="EMBL/GenBank/DDBJ databases">
        <title>Single-cell genomics of uncultivated deep-branching MTB reveals a conserved set of magnetosome genes.</title>
        <authorList>
            <person name="Kolinko S."/>
            <person name="Richter M."/>
            <person name="Glockner F.O."/>
            <person name="Brachmann A."/>
            <person name="Schuler D."/>
        </authorList>
    </citation>
    <scope>NUCLEOTIDE SEQUENCE [LARGE SCALE GENOMIC DNA]</scope>
    <source>
        <strain evidence="1">TM-1</strain>
    </source>
</reference>
<sequence>MEYARECWQGGFMSARLEQKQASENVTIREYITDSEGRIVAAIVDIEELRRVEELIEDLSDLIVIEERKNENRIDFFDYLKKRQARLYVQAGTDKSS</sequence>
<dbReference type="EMBL" id="LACI01002193">
    <property type="protein sequence ID" value="KJU82727.1"/>
    <property type="molecule type" value="Genomic_DNA"/>
</dbReference>
<protein>
    <submittedName>
        <fullName evidence="1">Uncharacterized protein</fullName>
    </submittedName>
</protein>
<dbReference type="Proteomes" id="UP000033423">
    <property type="component" value="Unassembled WGS sequence"/>
</dbReference>
<organism evidence="1 2">
    <name type="scientific">Candidatus Magnetobacterium bavaricum</name>
    <dbReference type="NCBI Taxonomy" id="29290"/>
    <lineage>
        <taxon>Bacteria</taxon>
        <taxon>Pseudomonadati</taxon>
        <taxon>Nitrospirota</taxon>
        <taxon>Thermodesulfovibrionia</taxon>
        <taxon>Thermodesulfovibrionales</taxon>
        <taxon>Candidatus Magnetobacteriaceae</taxon>
        <taxon>Candidatus Magnetobacterium</taxon>
    </lineage>
</organism>
<dbReference type="AlphaFoldDB" id="A0A0F3GLK0"/>
<accession>A0A0F3GLK0</accession>
<gene>
    <name evidence="1" type="ORF">MBAV_005082</name>
</gene>
<dbReference type="InterPro" id="IPR049537">
    <property type="entry name" value="RelB-like"/>
</dbReference>